<dbReference type="Proteomes" id="UP000318010">
    <property type="component" value="Unassembled WGS sequence"/>
</dbReference>
<dbReference type="PANTHER" id="PTHR47478:SF1">
    <property type="entry name" value="PYRIMIDINE 5'-NUCLEOTIDASE YJJG"/>
    <property type="match status" value="1"/>
</dbReference>
<dbReference type="SUPFAM" id="SSF56784">
    <property type="entry name" value="HAD-like"/>
    <property type="match status" value="1"/>
</dbReference>
<dbReference type="SFLD" id="SFLDG01129">
    <property type="entry name" value="C1.5:_HAD__Beta-PGM__Phosphata"/>
    <property type="match status" value="1"/>
</dbReference>
<gene>
    <name evidence="1" type="ORF">FPZ42_12240</name>
</gene>
<dbReference type="Gene3D" id="3.40.50.1000">
    <property type="entry name" value="HAD superfamily/HAD-like"/>
    <property type="match status" value="1"/>
</dbReference>
<comment type="caution">
    <text evidence="1">The sequence shown here is derived from an EMBL/GenBank/DDBJ whole genome shotgun (WGS) entry which is preliminary data.</text>
</comment>
<dbReference type="InterPro" id="IPR052550">
    <property type="entry name" value="Pyrimidine_5'-ntase_YjjG"/>
</dbReference>
<proteinExistence type="predicted"/>
<evidence type="ECO:0000313" key="1">
    <source>
        <dbReference type="EMBL" id="TWR25367.1"/>
    </source>
</evidence>
<dbReference type="RefSeq" id="WP_146271782.1">
    <property type="nucleotide sequence ID" value="NZ_VOEI01000004.1"/>
</dbReference>
<dbReference type="Pfam" id="PF00702">
    <property type="entry name" value="Hydrolase"/>
    <property type="match status" value="1"/>
</dbReference>
<keyword evidence="1" id="KW-0378">Hydrolase</keyword>
<accession>A0A563U178</accession>
<dbReference type="AlphaFoldDB" id="A0A563U178"/>
<dbReference type="OrthoDB" id="7059729at2"/>
<dbReference type="InterPro" id="IPR023214">
    <property type="entry name" value="HAD_sf"/>
</dbReference>
<dbReference type="SFLD" id="SFLDS00003">
    <property type="entry name" value="Haloacid_Dehalogenase"/>
    <property type="match status" value="1"/>
</dbReference>
<name>A0A563U178_9SPHI</name>
<protein>
    <submittedName>
        <fullName evidence="1">HAD family hydrolase</fullName>
    </submittedName>
</protein>
<dbReference type="GO" id="GO:0016787">
    <property type="term" value="F:hydrolase activity"/>
    <property type="evidence" value="ECO:0007669"/>
    <property type="project" value="UniProtKB-KW"/>
</dbReference>
<dbReference type="PANTHER" id="PTHR47478">
    <property type="match status" value="1"/>
</dbReference>
<organism evidence="1 2">
    <name type="scientific">Mucilaginibacter achroorhodeus</name>
    <dbReference type="NCBI Taxonomy" id="2599294"/>
    <lineage>
        <taxon>Bacteria</taxon>
        <taxon>Pseudomonadati</taxon>
        <taxon>Bacteroidota</taxon>
        <taxon>Sphingobacteriia</taxon>
        <taxon>Sphingobacteriales</taxon>
        <taxon>Sphingobacteriaceae</taxon>
        <taxon>Mucilaginibacter</taxon>
    </lineage>
</organism>
<dbReference type="EMBL" id="VOEI01000004">
    <property type="protein sequence ID" value="TWR25367.1"/>
    <property type="molecule type" value="Genomic_DNA"/>
</dbReference>
<sequence>MKRVLILDLDNTIYPVKSISAKLFEPLFELIDERLDDAQAALKAKEELTRRPYQHVADEFGFGEDVKQQGLDLLRDATYDEPMQPYPEYETLRKIKADKFLVTTGFTKLQLSKVKQLGINGDFKKIYVVDPEQSNLNKGDIFRQIMMDNGYDAEEILIIGDDPQSEIKFAKEVGIDTFLFDPEDRYTDSHATYRAKDYRDVAGIVNQ</sequence>
<dbReference type="InterPro" id="IPR036412">
    <property type="entry name" value="HAD-like_sf"/>
</dbReference>
<dbReference type="Gene3D" id="1.10.150.520">
    <property type="match status" value="1"/>
</dbReference>
<evidence type="ECO:0000313" key="2">
    <source>
        <dbReference type="Proteomes" id="UP000318010"/>
    </source>
</evidence>
<reference evidence="1 2" key="1">
    <citation type="submission" date="2019-07" db="EMBL/GenBank/DDBJ databases">
        <authorList>
            <person name="Kim J."/>
        </authorList>
    </citation>
    <scope>NUCLEOTIDE SEQUENCE [LARGE SCALE GENOMIC DNA]</scope>
    <source>
        <strain evidence="1 2">MJ1a</strain>
    </source>
</reference>
<keyword evidence="2" id="KW-1185">Reference proteome</keyword>